<organism evidence="5">
    <name type="scientific">marine metagenome</name>
    <dbReference type="NCBI Taxonomy" id="408172"/>
    <lineage>
        <taxon>unclassified sequences</taxon>
        <taxon>metagenomes</taxon>
        <taxon>ecological metagenomes</taxon>
    </lineage>
</organism>
<dbReference type="AlphaFoldDB" id="A0A381WYT5"/>
<dbReference type="SUPFAM" id="SSF102114">
    <property type="entry name" value="Radical SAM enzymes"/>
    <property type="match status" value="1"/>
</dbReference>
<dbReference type="EMBL" id="UINC01013278">
    <property type="protein sequence ID" value="SVA57492.1"/>
    <property type="molecule type" value="Genomic_DNA"/>
</dbReference>
<reference evidence="5" key="1">
    <citation type="submission" date="2018-05" db="EMBL/GenBank/DDBJ databases">
        <authorList>
            <person name="Lanie J.A."/>
            <person name="Ng W.-L."/>
            <person name="Kazmierczak K.M."/>
            <person name="Andrzejewski T.M."/>
            <person name="Davidsen T.M."/>
            <person name="Wayne K.J."/>
            <person name="Tettelin H."/>
            <person name="Glass J.I."/>
            <person name="Rusch D."/>
            <person name="Podicherti R."/>
            <person name="Tsui H.-C.T."/>
            <person name="Winkler M.E."/>
        </authorList>
    </citation>
    <scope>NUCLEOTIDE SEQUENCE</scope>
</reference>
<evidence type="ECO:0000256" key="4">
    <source>
        <dbReference type="ARBA" id="ARBA00023014"/>
    </source>
</evidence>
<keyword evidence="1" id="KW-0949">S-adenosyl-L-methionine</keyword>
<evidence type="ECO:0000256" key="2">
    <source>
        <dbReference type="ARBA" id="ARBA00022723"/>
    </source>
</evidence>
<dbReference type="InterPro" id="IPR058240">
    <property type="entry name" value="rSAM_sf"/>
</dbReference>
<proteinExistence type="predicted"/>
<sequence>MDKELLHKVFRHEMNDRKIPLSLGKTCPVKCTFCYEKDTGYRSTFDTPLTTQEDWEFILKEIQSYPTGVDHWVVGGNEYMEWTDLFLHPRAMDWLKEFLEVTDKNITLFTVGYTPAKEINRLAEKYPGRINFELSVITLGSYRKRLMPHAPTVDQVLQILDGPAVTSANFYSLGPDTMYADAVKISKINKKCLLWMGCLTPLKYIDRDTTGLMRQGKKFLPTEAQKVYAENLSNTTMIQTESDITAFLNRNKIIKTFDSCELEKKDNVVMAGNVYKVLSLLRKNRARYLYVPNNTLGGDSNCSTLLTFDDIGRRLTNERRVCLPKVVMEGSSGEEKDISGTTFDEFKLRFPNCNFKVLHKVNSNLSNKKLYEKGYLKNYVEDYLGHPLHKKFESVALPN</sequence>
<dbReference type="GO" id="GO:0051536">
    <property type="term" value="F:iron-sulfur cluster binding"/>
    <property type="evidence" value="ECO:0007669"/>
    <property type="project" value="UniProtKB-KW"/>
</dbReference>
<dbReference type="SFLD" id="SFLDS00029">
    <property type="entry name" value="Radical_SAM"/>
    <property type="match status" value="1"/>
</dbReference>
<protein>
    <submittedName>
        <fullName evidence="5">Uncharacterized protein</fullName>
    </submittedName>
</protein>
<gene>
    <name evidence="5" type="ORF">METZ01_LOCUS110346</name>
</gene>
<accession>A0A381WYT5</accession>
<dbReference type="GO" id="GO:0003824">
    <property type="term" value="F:catalytic activity"/>
    <property type="evidence" value="ECO:0007669"/>
    <property type="project" value="InterPro"/>
</dbReference>
<keyword evidence="3" id="KW-0408">Iron</keyword>
<evidence type="ECO:0000256" key="1">
    <source>
        <dbReference type="ARBA" id="ARBA00022691"/>
    </source>
</evidence>
<dbReference type="InterPro" id="IPR013785">
    <property type="entry name" value="Aldolase_TIM"/>
</dbReference>
<keyword evidence="2" id="KW-0479">Metal-binding</keyword>
<keyword evidence="4" id="KW-0411">Iron-sulfur</keyword>
<dbReference type="InterPro" id="IPR007197">
    <property type="entry name" value="rSAM"/>
</dbReference>
<name>A0A381WYT5_9ZZZZ</name>
<evidence type="ECO:0000256" key="3">
    <source>
        <dbReference type="ARBA" id="ARBA00023004"/>
    </source>
</evidence>
<dbReference type="Gene3D" id="3.20.20.70">
    <property type="entry name" value="Aldolase class I"/>
    <property type="match status" value="1"/>
</dbReference>
<dbReference type="GO" id="GO:0046872">
    <property type="term" value="F:metal ion binding"/>
    <property type="evidence" value="ECO:0007669"/>
    <property type="project" value="UniProtKB-KW"/>
</dbReference>
<evidence type="ECO:0000313" key="5">
    <source>
        <dbReference type="EMBL" id="SVA57492.1"/>
    </source>
</evidence>